<dbReference type="OrthoDB" id="5522061at2759"/>
<feature type="transmembrane region" description="Helical" evidence="6">
    <location>
        <begin position="861"/>
        <end position="884"/>
    </location>
</feature>
<protein>
    <submittedName>
        <fullName evidence="7">Uncharacterized protein</fullName>
    </submittedName>
</protein>
<feature type="region of interest" description="Disordered" evidence="5">
    <location>
        <begin position="109"/>
        <end position="196"/>
    </location>
</feature>
<feature type="compositionally biased region" description="Low complexity" evidence="5">
    <location>
        <begin position="122"/>
        <end position="156"/>
    </location>
</feature>
<dbReference type="Pfam" id="PF12351">
    <property type="entry name" value="Fig1"/>
    <property type="match status" value="1"/>
</dbReference>
<evidence type="ECO:0000256" key="2">
    <source>
        <dbReference type="ARBA" id="ARBA00022692"/>
    </source>
</evidence>
<evidence type="ECO:0000256" key="4">
    <source>
        <dbReference type="ARBA" id="ARBA00023136"/>
    </source>
</evidence>
<feature type="compositionally biased region" description="Polar residues" evidence="5">
    <location>
        <begin position="46"/>
        <end position="58"/>
    </location>
</feature>
<evidence type="ECO:0000256" key="1">
    <source>
        <dbReference type="ARBA" id="ARBA00004141"/>
    </source>
</evidence>
<comment type="subcellular location">
    <subcellularLocation>
        <location evidence="1">Membrane</location>
        <topology evidence="1">Multi-pass membrane protein</topology>
    </subcellularLocation>
</comment>
<evidence type="ECO:0000256" key="3">
    <source>
        <dbReference type="ARBA" id="ARBA00022989"/>
    </source>
</evidence>
<dbReference type="GO" id="GO:0043332">
    <property type="term" value="C:mating projection tip"/>
    <property type="evidence" value="ECO:0007669"/>
    <property type="project" value="TreeGrafter"/>
</dbReference>
<feature type="transmembrane region" description="Helical" evidence="6">
    <location>
        <begin position="1185"/>
        <end position="1206"/>
    </location>
</feature>
<reference evidence="7" key="1">
    <citation type="submission" date="2021-07" db="EMBL/GenBank/DDBJ databases">
        <authorList>
            <person name="Branca A.L. A."/>
        </authorList>
    </citation>
    <scope>NUCLEOTIDE SEQUENCE</scope>
</reference>
<feature type="compositionally biased region" description="Polar residues" evidence="5">
    <location>
        <begin position="157"/>
        <end position="170"/>
    </location>
</feature>
<organism evidence="7 8">
    <name type="scientific">Penicillium salamii</name>
    <dbReference type="NCBI Taxonomy" id="1612424"/>
    <lineage>
        <taxon>Eukaryota</taxon>
        <taxon>Fungi</taxon>
        <taxon>Dikarya</taxon>
        <taxon>Ascomycota</taxon>
        <taxon>Pezizomycotina</taxon>
        <taxon>Eurotiomycetes</taxon>
        <taxon>Eurotiomycetidae</taxon>
        <taxon>Eurotiales</taxon>
        <taxon>Aspergillaceae</taxon>
        <taxon>Penicillium</taxon>
    </lineage>
</organism>
<sequence length="1310" mass="148462">MANHDLTDRVVDWLEHPDLTSDVPRSAPTLSGSEQQYQASEEHDQPSSTRQTPSSAYVDSQDEPLPQEIALPDSRASSSDNNSLTGSDIIQNSLDDLLRGSYRTRSYRTRSYRTRSYRTRSYRTGSYRTRSYRNGSYRTRSYRTGSYRTGSYRTRSPTIPSQEHSVNSENTPREHRSPSIEAPSQRTQRPRPRPRYRRTLENAASVLDHIKNGNVCKSSRHDQTHLIYYDYSRENRLFYEEIRDAREIKNLGNAPSDVYQRVVIVHDLSESTIIALGGTFGINPEFFEEHLLNSGYAGADYDMAPATMWTTAALEKTYVSAKWIRPVCRVPMFSANTKMQYLAKTGIRNSRYSWANDYQLRMLKRLNVVEHFTYYGTVETRATTNIFRSESRLWTNPKQTTKAQRECGLEERMSIWKGKLPQGCDIVMEEHPCIETTEIDWNESLVGAGIRRAMAENDGLRDFERDDDWVERGIPRPVEGRPTAEPLLLRWVRSLKKLMMRRDVKVRLSPSTKDDDLYLHKEIVKPISPRHTITVDLDRVFESKDWAQSFERKMGCGSTYDAICADIELVDGPIFLGTAVFHVIKQDTLIFLRRLSHYGLDQMEIGVLDETKMEDQISDWIQAIGYAQKEISELQASMEPFVAFCASMDSPAIESNSSESHSTTEPKVLREFQQLSEMMTKMSDRLQRTSTHLTSNLGLLESRRSINEAQAVSRLTELAFVFVPLSFATSVFGMQVQPFADPVPLRSFFIVAVGVTLFAYLMRMTMRSQWLAYLKILLRRDFQEYTERYGLPAPTRSISISYTVQWMFHGLFVGVKKVLKSACTLCVKIWRIFGFVILFILLNGTIAGIPIAVLWTRELSPGIQCAVTIAILGIVLGTVGTFLWNSCDPKFRSALPRLIGNSLRYRHYRDLVVFSGTIALTMVVSLIVLWTQPLASDIKMGLTVGFLMFRPFSNLYPSYLSTSSLQISPSPQEPHVDALDSFKMANPLINIRRSRMSIEDGSTNSAQRYSRFKKEVKQTATSMLTWHRLLMAGLLCPMIMLCKHSGFHCILMSRLNHPIAVLLAGCTSSGLDNIYLMSLRYKDYNYTVAKVPGQVNTNIAQAIRNVTQTGHGTTFEVRAGYMGLCVGQSHEYPICSSSAKALANMIAAERRTIQAGNESIETVPDPLNLIMVAEEFRRKIVFDGFLYVSIAMCFVTFLIISTFPGWHQETDDVESEKEVMPFPSRALTHLSLVTSILGFAFGFISLLWQHINSSSTATMAEVLTYGAIEGHIGTAAMALGWVSVFVVSMVAIGILVEILSNSLIRRLVDI</sequence>
<accession>A0A9W4NBF7</accession>
<feature type="transmembrane region" description="Helical" evidence="6">
    <location>
        <begin position="829"/>
        <end position="855"/>
    </location>
</feature>
<dbReference type="GO" id="GO:0016020">
    <property type="term" value="C:membrane"/>
    <property type="evidence" value="ECO:0007669"/>
    <property type="project" value="UniProtKB-SubCell"/>
</dbReference>
<dbReference type="Proteomes" id="UP001152649">
    <property type="component" value="Unassembled WGS sequence"/>
</dbReference>
<dbReference type="Gene3D" id="1.20.58.340">
    <property type="entry name" value="Magnesium transport protein CorA, transmembrane region"/>
    <property type="match status" value="1"/>
</dbReference>
<comment type="caution">
    <text evidence="7">The sequence shown here is derived from an EMBL/GenBank/DDBJ whole genome shotgun (WGS) entry which is preliminary data.</text>
</comment>
<name>A0A9W4NBF7_9EURO</name>
<dbReference type="GO" id="GO:0000747">
    <property type="term" value="P:conjugation with cellular fusion"/>
    <property type="evidence" value="ECO:0007669"/>
    <property type="project" value="TreeGrafter"/>
</dbReference>
<dbReference type="InterPro" id="IPR033481">
    <property type="entry name" value="Dni1/Fig1"/>
</dbReference>
<evidence type="ECO:0000256" key="6">
    <source>
        <dbReference type="SAM" id="Phobius"/>
    </source>
</evidence>
<feature type="transmembrane region" description="Helical" evidence="6">
    <location>
        <begin position="911"/>
        <end position="930"/>
    </location>
</feature>
<dbReference type="PANTHER" id="PTHR28092:SF1">
    <property type="entry name" value="FACTOR-INDUCED GENE 1 PROTEIN"/>
    <property type="match status" value="1"/>
</dbReference>
<keyword evidence="3 6" id="KW-1133">Transmembrane helix</keyword>
<feature type="compositionally biased region" description="Polar residues" evidence="5">
    <location>
        <begin position="28"/>
        <end position="39"/>
    </location>
</feature>
<evidence type="ECO:0000313" key="8">
    <source>
        <dbReference type="Proteomes" id="UP001152649"/>
    </source>
</evidence>
<dbReference type="PANTHER" id="PTHR28092">
    <property type="entry name" value="FACTOR-INDUCED GENE 1 PROTEIN"/>
    <property type="match status" value="1"/>
</dbReference>
<feature type="compositionally biased region" description="Basic residues" evidence="5">
    <location>
        <begin position="109"/>
        <end position="121"/>
    </location>
</feature>
<gene>
    <name evidence="7" type="ORF">PSALAMII_LOCUS3301</name>
</gene>
<proteinExistence type="predicted"/>
<dbReference type="SUPFAM" id="SSF144083">
    <property type="entry name" value="Magnesium transport protein CorA, transmembrane region"/>
    <property type="match status" value="1"/>
</dbReference>
<keyword evidence="8" id="KW-1185">Reference proteome</keyword>
<keyword evidence="4 6" id="KW-0472">Membrane</keyword>
<feature type="region of interest" description="Disordered" evidence="5">
    <location>
        <begin position="17"/>
        <end position="61"/>
    </location>
</feature>
<feature type="transmembrane region" description="Helical" evidence="6">
    <location>
        <begin position="1227"/>
        <end position="1251"/>
    </location>
</feature>
<feature type="transmembrane region" description="Helical" evidence="6">
    <location>
        <begin position="1271"/>
        <end position="1296"/>
    </location>
</feature>
<dbReference type="InterPro" id="IPR045863">
    <property type="entry name" value="CorA_TM1_TM2"/>
</dbReference>
<dbReference type="GO" id="GO:0046873">
    <property type="term" value="F:metal ion transmembrane transporter activity"/>
    <property type="evidence" value="ECO:0007669"/>
    <property type="project" value="InterPro"/>
</dbReference>
<dbReference type="EMBL" id="CAJVPG010000111">
    <property type="protein sequence ID" value="CAG8353916.1"/>
    <property type="molecule type" value="Genomic_DNA"/>
</dbReference>
<evidence type="ECO:0000313" key="7">
    <source>
        <dbReference type="EMBL" id="CAG8353916.1"/>
    </source>
</evidence>
<feature type="transmembrane region" description="Helical" evidence="6">
    <location>
        <begin position="743"/>
        <end position="761"/>
    </location>
</feature>
<keyword evidence="2 6" id="KW-0812">Transmembrane</keyword>
<evidence type="ECO:0000256" key="5">
    <source>
        <dbReference type="SAM" id="MobiDB-lite"/>
    </source>
</evidence>